<comment type="caution">
    <text evidence="3">The sequence shown here is derived from an EMBL/GenBank/DDBJ whole genome shotgun (WGS) entry which is preliminary data.</text>
</comment>
<feature type="domain" description="Competence protein CoiA-like N-terminal" evidence="2">
    <location>
        <begin position="19"/>
        <end position="50"/>
    </location>
</feature>
<name>A0A239UAH6_9STAP</name>
<evidence type="ECO:0000259" key="2">
    <source>
        <dbReference type="Pfam" id="PF25164"/>
    </source>
</evidence>
<proteinExistence type="predicted"/>
<dbReference type="Pfam" id="PF25164">
    <property type="entry name" value="CoiA_N"/>
    <property type="match status" value="1"/>
</dbReference>
<dbReference type="OrthoDB" id="3784230at2"/>
<evidence type="ECO:0000313" key="4">
    <source>
        <dbReference type="Proteomes" id="UP000321736"/>
    </source>
</evidence>
<dbReference type="Pfam" id="PF06054">
    <property type="entry name" value="CoiA_nuc"/>
    <property type="match status" value="1"/>
</dbReference>
<dbReference type="InterPro" id="IPR057253">
    <property type="entry name" value="CoiA-like_N"/>
</dbReference>
<sequence length="319" mass="37513">MLIGMSDSGQLTMANHADGNTAYYCPHCKSKLILKKGNTKVPHFAHYHLSPTYCSKSETLLHYQVKYYLAYLLKNHGYDVQIEPYIKGAYQYPDLLVNQQFALEIQFSNISVTEIQKRSLGLQLRGIQVIWIADLNQIMTSQMRFNQMISSFIHPYDRNLYAFDTGSQTLKVIENIQHIGGSRFKGMLRRADVETIFQQRKSEITHEVKRLTSTQIHRYVKSCRKARSVLEPTLSSLYQMRKNTEWLAHHCNYLFPQQLYICNHPIAWQVQLYQQLMRGDFDIHNFQKLLKFRTFYIEGPTPEMITQQIVSQFKQIERL</sequence>
<accession>A0A239UAH6</accession>
<evidence type="ECO:0000313" key="3">
    <source>
        <dbReference type="EMBL" id="GEP83897.1"/>
    </source>
</evidence>
<keyword evidence="4" id="KW-1185">Reference proteome</keyword>
<dbReference type="Proteomes" id="UP000321736">
    <property type="component" value="Unassembled WGS sequence"/>
</dbReference>
<dbReference type="EMBL" id="BKAR01000004">
    <property type="protein sequence ID" value="GEP83897.1"/>
    <property type="molecule type" value="Genomic_DNA"/>
</dbReference>
<protein>
    <submittedName>
        <fullName evidence="3">Transcription factor</fullName>
    </submittedName>
</protein>
<gene>
    <name evidence="3" type="ORF">SPI02_04820</name>
</gene>
<dbReference type="InterPro" id="IPR010330">
    <property type="entry name" value="CoiA_nuc"/>
</dbReference>
<organism evidence="3 4">
    <name type="scientific">Staphylococcus piscifermentans</name>
    <dbReference type="NCBI Taxonomy" id="70258"/>
    <lineage>
        <taxon>Bacteria</taxon>
        <taxon>Bacillati</taxon>
        <taxon>Bacillota</taxon>
        <taxon>Bacilli</taxon>
        <taxon>Bacillales</taxon>
        <taxon>Staphylococcaceae</taxon>
        <taxon>Staphylococcus</taxon>
    </lineage>
</organism>
<reference evidence="3 4" key="1">
    <citation type="submission" date="2019-07" db="EMBL/GenBank/DDBJ databases">
        <title>Whole genome shotgun sequence of Staphylococcus piscifermentans NBRC 109625.</title>
        <authorList>
            <person name="Hosoyama A."/>
            <person name="Uohara A."/>
            <person name="Ohji S."/>
            <person name="Ichikawa N."/>
        </authorList>
    </citation>
    <scope>NUCLEOTIDE SEQUENCE [LARGE SCALE GENOMIC DNA]</scope>
    <source>
        <strain evidence="3 4">NBRC 109625</strain>
    </source>
</reference>
<evidence type="ECO:0000259" key="1">
    <source>
        <dbReference type="Pfam" id="PF06054"/>
    </source>
</evidence>
<feature type="domain" description="Competence protein CoiA nuclease-like" evidence="1">
    <location>
        <begin position="58"/>
        <end position="183"/>
    </location>
</feature>
<dbReference type="AlphaFoldDB" id="A0A239UAH6"/>
<dbReference type="RefSeq" id="WP_095106237.1">
    <property type="nucleotide sequence ID" value="NZ_BKAR01000004.1"/>
</dbReference>